<evidence type="ECO:0000256" key="2">
    <source>
        <dbReference type="ARBA" id="ARBA00022723"/>
    </source>
</evidence>
<comment type="cofactor">
    <cofactor evidence="5">
        <name>Mg(2+)</name>
        <dbReference type="ChEBI" id="CHEBI:18420"/>
    </cofactor>
    <text evidence="5">Binds 1 Mg(2+) ion per subunit.</text>
</comment>
<feature type="binding site" evidence="5">
    <location>
        <position position="192"/>
    </location>
    <ligand>
        <name>Mg(2+)</name>
        <dbReference type="ChEBI" id="CHEBI:18420"/>
    </ligand>
</feature>
<dbReference type="PANTHER" id="PTHR11815:SF10">
    <property type="entry name" value="SUCCINATE--COA LIGASE [GDP-FORMING] SUBUNIT BETA, MITOCHONDRIAL"/>
    <property type="match status" value="1"/>
</dbReference>
<keyword evidence="5 6" id="KW-0067">ATP-binding</keyword>
<dbReference type="InterPro" id="IPR011761">
    <property type="entry name" value="ATP-grasp"/>
</dbReference>
<feature type="binding site" evidence="5">
    <location>
        <position position="92"/>
    </location>
    <ligand>
        <name>ATP</name>
        <dbReference type="ChEBI" id="CHEBI:30616"/>
    </ligand>
</feature>
<reference evidence="8 9" key="1">
    <citation type="submission" date="2024-01" db="EMBL/GenBank/DDBJ databases">
        <title>Genome mining of biosynthetic gene clusters to explore secondary metabolites of Streptomyces sp.</title>
        <authorList>
            <person name="Baig A."/>
            <person name="Ajitkumar Shintre N."/>
            <person name="Kumar H."/>
            <person name="Anbarasu A."/>
            <person name="Ramaiah S."/>
        </authorList>
    </citation>
    <scope>NUCLEOTIDE SEQUENCE [LARGE SCALE GENOMIC DNA]</scope>
    <source>
        <strain evidence="8 9">A57</strain>
    </source>
</reference>
<protein>
    <recommendedName>
        <fullName evidence="5">Succinate--CoA ligase [ADP-forming] subunit beta</fullName>
        <ecNumber evidence="5">6.2.1.5</ecNumber>
    </recommendedName>
    <alternativeName>
        <fullName evidence="5">Succinyl-CoA synthetase subunit beta</fullName>
        <shortName evidence="5">SCS-beta</shortName>
    </alternativeName>
</protein>
<proteinExistence type="inferred from homology"/>
<dbReference type="InterPro" id="IPR013815">
    <property type="entry name" value="ATP_grasp_subdomain_1"/>
</dbReference>
<dbReference type="RefSeq" id="WP_376734413.1">
    <property type="nucleotide sequence ID" value="NZ_JAYMRP010000024.1"/>
</dbReference>
<dbReference type="Pfam" id="PF08442">
    <property type="entry name" value="ATP-grasp_2"/>
    <property type="match status" value="1"/>
</dbReference>
<keyword evidence="3 5" id="KW-0547">Nucleotide-binding</keyword>
<keyword evidence="4 5" id="KW-0460">Magnesium</keyword>
<evidence type="ECO:0000256" key="3">
    <source>
        <dbReference type="ARBA" id="ARBA00022741"/>
    </source>
</evidence>
<dbReference type="InterPro" id="IPR016102">
    <property type="entry name" value="Succinyl-CoA_synth-like"/>
</dbReference>
<sequence length="393" mass="41673">MDLFEYQARDLFAKHDVPVLAGEVIDTPEAAREITERLGGKSVVKAQVKVGGRGKAGGVKLAASADEAVARATDILGMDIKGHTVHKVMIAETAPEIVEEYYVSFLLDRANRTFLSIASVEGGVEIEEVAATRPEAVAKTPIDPIDGVDEAKAREIVEAAKFPAEVADKVVNVLVRLWDTFIKEDALLVEVNPLAKVANGDVIALDGKVSLDDNAEFRHPDFEELHDKAAANPLEAAAKEKNLNYVKLDGEVGIIGNGAGLVMSTLDVVAYAGEQHGNVKPANFLDIGGGASAQVMANGLEIILGDPDVKSVFVNVFGGITACDEVANGIVQALKLLEERGEEVTKPLVVRLDGNNAELGRQILTDANHPLVQRVDTMDGAAEKAAELAHAAK</sequence>
<keyword evidence="5" id="KW-0816">Tricarboxylic acid cycle</keyword>
<keyword evidence="9" id="KW-1185">Reference proteome</keyword>
<dbReference type="Proteomes" id="UP001585080">
    <property type="component" value="Unassembled WGS sequence"/>
</dbReference>
<accession>A0ABV5EG95</accession>
<dbReference type="NCBIfam" id="TIGR01016">
    <property type="entry name" value="sucCoAbeta"/>
    <property type="match status" value="1"/>
</dbReference>
<feature type="binding site" evidence="5">
    <location>
        <position position="100"/>
    </location>
    <ligand>
        <name>ATP</name>
        <dbReference type="ChEBI" id="CHEBI:30616"/>
    </ligand>
</feature>
<keyword evidence="2 5" id="KW-0479">Metal-binding</keyword>
<evidence type="ECO:0000256" key="5">
    <source>
        <dbReference type="HAMAP-Rule" id="MF_00558"/>
    </source>
</evidence>
<dbReference type="Pfam" id="PF00549">
    <property type="entry name" value="Ligase_CoA"/>
    <property type="match status" value="1"/>
</dbReference>
<comment type="caution">
    <text evidence="8">The sequence shown here is derived from an EMBL/GenBank/DDBJ whole genome shotgun (WGS) entry which is preliminary data.</text>
</comment>
<comment type="pathway">
    <text evidence="5">Carbohydrate metabolism; tricarboxylic acid cycle; succinate from succinyl-CoA (ligase route): step 1/1.</text>
</comment>
<dbReference type="HAMAP" id="MF_00558">
    <property type="entry name" value="Succ_CoA_beta"/>
    <property type="match status" value="1"/>
</dbReference>
<evidence type="ECO:0000313" key="8">
    <source>
        <dbReference type="EMBL" id="MFB8775830.1"/>
    </source>
</evidence>
<dbReference type="NCBIfam" id="NF001913">
    <property type="entry name" value="PRK00696.1"/>
    <property type="match status" value="1"/>
</dbReference>
<comment type="catalytic activity">
    <reaction evidence="5">
        <text>succinate + ATP + CoA = succinyl-CoA + ADP + phosphate</text>
        <dbReference type="Rhea" id="RHEA:17661"/>
        <dbReference type="ChEBI" id="CHEBI:30031"/>
        <dbReference type="ChEBI" id="CHEBI:30616"/>
        <dbReference type="ChEBI" id="CHEBI:43474"/>
        <dbReference type="ChEBI" id="CHEBI:57287"/>
        <dbReference type="ChEBI" id="CHEBI:57292"/>
        <dbReference type="ChEBI" id="CHEBI:456216"/>
        <dbReference type="EC" id="6.2.1.5"/>
    </reaction>
</comment>
<feature type="binding site" evidence="5">
    <location>
        <begin position="52"/>
        <end position="54"/>
    </location>
    <ligand>
        <name>ATP</name>
        <dbReference type="ChEBI" id="CHEBI:30616"/>
    </ligand>
</feature>
<dbReference type="PANTHER" id="PTHR11815">
    <property type="entry name" value="SUCCINYL-COA SYNTHETASE BETA CHAIN"/>
    <property type="match status" value="1"/>
</dbReference>
<comment type="subunit">
    <text evidence="5">Heterotetramer of two alpha and two beta subunits.</text>
</comment>
<dbReference type="Gene3D" id="3.40.50.261">
    <property type="entry name" value="Succinyl-CoA synthetase domains"/>
    <property type="match status" value="1"/>
</dbReference>
<evidence type="ECO:0000256" key="6">
    <source>
        <dbReference type="PROSITE-ProRule" id="PRU00409"/>
    </source>
</evidence>
<gene>
    <name evidence="5 8" type="primary">sucC</name>
    <name evidence="8" type="ORF">VSS16_24340</name>
</gene>
<dbReference type="InterPro" id="IPR017866">
    <property type="entry name" value="Succ-CoA_synthase_bsu_CS"/>
</dbReference>
<dbReference type="Gene3D" id="3.30.470.20">
    <property type="entry name" value="ATP-grasp fold, B domain"/>
    <property type="match status" value="1"/>
</dbReference>
<dbReference type="EC" id="6.2.1.5" evidence="5"/>
<evidence type="ECO:0000256" key="1">
    <source>
        <dbReference type="ARBA" id="ARBA00022598"/>
    </source>
</evidence>
<dbReference type="PROSITE" id="PS01217">
    <property type="entry name" value="SUCCINYL_COA_LIG_3"/>
    <property type="match status" value="1"/>
</dbReference>
<evidence type="ECO:0000256" key="4">
    <source>
        <dbReference type="ARBA" id="ARBA00022842"/>
    </source>
</evidence>
<dbReference type="InterPro" id="IPR005809">
    <property type="entry name" value="Succ_CoA_ligase-like_bsu"/>
</dbReference>
<name>A0ABV5EG95_9ACTN</name>
<dbReference type="InterPro" id="IPR005811">
    <property type="entry name" value="SUCC_ACL_C"/>
</dbReference>
<dbReference type="Gene3D" id="3.30.1490.20">
    <property type="entry name" value="ATP-grasp fold, A domain"/>
    <property type="match status" value="1"/>
</dbReference>
<feature type="binding site" evidence="5">
    <location>
        <position position="206"/>
    </location>
    <ligand>
        <name>Mg(2+)</name>
        <dbReference type="ChEBI" id="CHEBI:18420"/>
    </ligand>
</feature>
<dbReference type="GO" id="GO:0004775">
    <property type="term" value="F:succinate-CoA ligase (ADP-forming) activity"/>
    <property type="evidence" value="ECO:0007669"/>
    <property type="project" value="UniProtKB-EC"/>
</dbReference>
<feature type="domain" description="ATP-grasp" evidence="7">
    <location>
        <begin position="9"/>
        <end position="231"/>
    </location>
</feature>
<comment type="similarity">
    <text evidence="5">Belongs to the succinate/malate CoA ligase beta subunit family.</text>
</comment>
<dbReference type="InterPro" id="IPR013650">
    <property type="entry name" value="ATP-grasp_succ-CoA_synth-type"/>
</dbReference>
<dbReference type="PROSITE" id="PS50975">
    <property type="entry name" value="ATP_GRASP"/>
    <property type="match status" value="1"/>
</dbReference>
<dbReference type="PIRSF" id="PIRSF001554">
    <property type="entry name" value="SucCS_beta"/>
    <property type="match status" value="1"/>
</dbReference>
<evidence type="ECO:0000259" key="7">
    <source>
        <dbReference type="PROSITE" id="PS50975"/>
    </source>
</evidence>
<feature type="binding site" evidence="5">
    <location>
        <begin position="319"/>
        <end position="321"/>
    </location>
    <ligand>
        <name>substrate</name>
        <note>ligand shared with subunit alpha</note>
    </ligand>
</feature>
<keyword evidence="1 5" id="KW-0436">Ligase</keyword>
<dbReference type="SUPFAM" id="SSF52210">
    <property type="entry name" value="Succinyl-CoA synthetase domains"/>
    <property type="match status" value="1"/>
</dbReference>
<dbReference type="EMBL" id="JAYMRP010000024">
    <property type="protein sequence ID" value="MFB8775830.1"/>
    <property type="molecule type" value="Genomic_DNA"/>
</dbReference>
<evidence type="ECO:0000313" key="9">
    <source>
        <dbReference type="Proteomes" id="UP001585080"/>
    </source>
</evidence>
<comment type="catalytic activity">
    <reaction evidence="5">
        <text>GTP + succinate + CoA = succinyl-CoA + GDP + phosphate</text>
        <dbReference type="Rhea" id="RHEA:22120"/>
        <dbReference type="ChEBI" id="CHEBI:30031"/>
        <dbReference type="ChEBI" id="CHEBI:37565"/>
        <dbReference type="ChEBI" id="CHEBI:43474"/>
        <dbReference type="ChEBI" id="CHEBI:57287"/>
        <dbReference type="ChEBI" id="CHEBI:57292"/>
        <dbReference type="ChEBI" id="CHEBI:58189"/>
    </reaction>
</comment>
<dbReference type="SUPFAM" id="SSF56059">
    <property type="entry name" value="Glutathione synthetase ATP-binding domain-like"/>
    <property type="match status" value="1"/>
</dbReference>
<feature type="binding site" evidence="5">
    <location>
        <position position="257"/>
    </location>
    <ligand>
        <name>substrate</name>
        <note>ligand shared with subunit alpha</note>
    </ligand>
</feature>
<feature type="binding site" evidence="5">
    <location>
        <position position="45"/>
    </location>
    <ligand>
        <name>ATP</name>
        <dbReference type="ChEBI" id="CHEBI:30616"/>
    </ligand>
</feature>
<comment type="function">
    <text evidence="5">Succinyl-CoA synthetase functions in the citric acid cycle (TCA), coupling the hydrolysis of succinyl-CoA to the synthesis of either ATP or GTP and thus represents the only step of substrate-level phosphorylation in the TCA. The beta subunit provides nucleotide specificity of the enzyme and binds the substrate succinate, while the binding sites for coenzyme A and phosphate are found in the alpha subunit.</text>
</comment>
<feature type="binding site" evidence="5">
    <location>
        <position position="95"/>
    </location>
    <ligand>
        <name>ATP</name>
        <dbReference type="ChEBI" id="CHEBI:30616"/>
    </ligand>
</feature>
<organism evidence="8 9">
    <name type="scientific">Streptomyces broussonetiae</name>
    <dbReference type="NCBI Taxonomy" id="2686304"/>
    <lineage>
        <taxon>Bacteria</taxon>
        <taxon>Bacillati</taxon>
        <taxon>Actinomycetota</taxon>
        <taxon>Actinomycetes</taxon>
        <taxon>Kitasatosporales</taxon>
        <taxon>Streptomycetaceae</taxon>
        <taxon>Streptomyces</taxon>
    </lineage>
</organism>